<protein>
    <recommendedName>
        <fullName evidence="3">Tail fiber protein</fullName>
    </recommendedName>
</protein>
<evidence type="ECO:0008006" key="3">
    <source>
        <dbReference type="Google" id="ProtNLM"/>
    </source>
</evidence>
<reference evidence="1 2" key="1">
    <citation type="journal article" date="2021" name="Angew. Chem. Int. Ed. Engl.">
        <title>A novel family of nonribosomal peptides modulate collective behavior in Pseudovibrio bacteria isolated from marine sponges.</title>
        <authorList>
            <person name="Ioca L.P."/>
            <person name="Dai Y."/>
            <person name="Kunakom S."/>
            <person name="Diaz-Espinosa J."/>
            <person name="Krunic A."/>
            <person name="Crnkovic C.M."/>
            <person name="Orjala J."/>
            <person name="Sanchez L.M."/>
            <person name="Ferreira A.G."/>
            <person name="Berlinck R.G.S."/>
            <person name="Eustaquio A.S."/>
        </authorList>
    </citation>
    <scope>NUCLEOTIDE SEQUENCE [LARGE SCALE GENOMIC DNA]</scope>
    <source>
        <strain evidence="1 2">Ab134</strain>
        <plasmid evidence="1 2">pAb134-05</plasmid>
    </source>
</reference>
<keyword evidence="1" id="KW-0614">Plasmid</keyword>
<proteinExistence type="predicted"/>
<dbReference type="EMBL" id="CP074131">
    <property type="protein sequence ID" value="QUS59212.1"/>
    <property type="molecule type" value="Genomic_DNA"/>
</dbReference>
<keyword evidence="2" id="KW-1185">Reference proteome</keyword>
<accession>A0ABX8AVX4</accession>
<organism evidence="1 2">
    <name type="scientific">Pseudovibrio brasiliensis</name>
    <dbReference type="NCBI Taxonomy" id="1898042"/>
    <lineage>
        <taxon>Bacteria</taxon>
        <taxon>Pseudomonadati</taxon>
        <taxon>Pseudomonadota</taxon>
        <taxon>Alphaproteobacteria</taxon>
        <taxon>Hyphomicrobiales</taxon>
        <taxon>Stappiaceae</taxon>
        <taxon>Pseudovibrio</taxon>
    </lineage>
</organism>
<sequence>MAVTPNLSLPLLDSGEKVSEDHLKINQFVEALDTRFGEVLATIAGLSEVGHSHEMAKVNGLSDALDLLASKDHGHKLDDLTDVDVEDAPDGKILQKIAGKWGLGDRSYSVPEINNIVAELASDDHKHPIADVDGLADKLAKFADVTKNAKFNHDLSVGGDIYLNNNALITGDSNGEFSDRSGNNIDHIHHDDSGKGWHFVSDNTYKSQGNSKLHAGQVNLFRNDLTTNGAQYMLRVRNHSYGQENLTANRSNSGISVENYVHAPLNGSKDNGRRFYSVGARFNAYLVSQTGYLYEVQGSASHGAHQGKSDLRYLSGASGIASTSQDAEGTVEQVWAGRSIATLEGAISKNVTGHEIRVNPNHANATVEYARGLRLAMDYDAGTVTEDPIAIFMNYDGNWSGKKKIGIYQNEVQENHLTGTTFLAGREAAVKPFVSAPQSYNSGSTSAQKASVSHGFGQVPIRIGMYLVCTSPYANYAVGDIVIPYEEYTRESAQFSTFSDSNVVGLAHRGQFLIKDKNTTSTHKAPSSSFKVILWAEK</sequence>
<name>A0ABX8AVX4_9HYPH</name>
<evidence type="ECO:0000313" key="1">
    <source>
        <dbReference type="EMBL" id="QUS59212.1"/>
    </source>
</evidence>
<geneLocation type="plasmid" evidence="1 2">
    <name>pAb134-05</name>
</geneLocation>
<dbReference type="Proteomes" id="UP000680706">
    <property type="component" value="Plasmid pAb134-05"/>
</dbReference>
<gene>
    <name evidence="1" type="ORF">KGB56_26885</name>
</gene>
<dbReference type="RefSeq" id="WP_075699220.1">
    <property type="nucleotide sequence ID" value="NZ_CP074131.1"/>
</dbReference>
<evidence type="ECO:0000313" key="2">
    <source>
        <dbReference type="Proteomes" id="UP000680706"/>
    </source>
</evidence>